<keyword evidence="3" id="KW-1185">Reference proteome</keyword>
<comment type="caution">
    <text evidence="2">The sequence shown here is derived from an EMBL/GenBank/DDBJ whole genome shotgun (WGS) entry which is preliminary data.</text>
</comment>
<evidence type="ECO:0000256" key="1">
    <source>
        <dbReference type="SAM" id="MobiDB-lite"/>
    </source>
</evidence>
<proteinExistence type="predicted"/>
<reference evidence="2 3" key="1">
    <citation type="journal article" date="2015" name="Int. J. Syst. Evol. Microbiol.">
        <title>Streptomyces gilvifuscus sp. nov., an actinomycete that produces antibacterial compounds isolated from soil.</title>
        <authorList>
            <person name="Nguyen T.M."/>
            <person name="Kim J."/>
        </authorList>
    </citation>
    <scope>NUCLEOTIDE SEQUENCE [LARGE SCALE GENOMIC DNA]</scope>
    <source>
        <strain evidence="2 3">T113</strain>
    </source>
</reference>
<dbReference type="RefSeq" id="WP_272177731.1">
    <property type="nucleotide sequence ID" value="NZ_JAQOSK010000016.1"/>
</dbReference>
<dbReference type="EMBL" id="JAQOSK010000016">
    <property type="protein sequence ID" value="MDC2959276.1"/>
    <property type="molecule type" value="Genomic_DNA"/>
</dbReference>
<organism evidence="2 3">
    <name type="scientific">Streptomyces gilvifuscus</name>
    <dbReference type="NCBI Taxonomy" id="1550617"/>
    <lineage>
        <taxon>Bacteria</taxon>
        <taxon>Bacillati</taxon>
        <taxon>Actinomycetota</taxon>
        <taxon>Actinomycetes</taxon>
        <taxon>Kitasatosporales</taxon>
        <taxon>Streptomycetaceae</taxon>
        <taxon>Streptomyces</taxon>
    </lineage>
</organism>
<accession>A0ABT5G3S4</accession>
<sequence>MVPADATTMYMRVIAVGSGSGFLGEAAPNIQLWPEWGIMATVPEAPDQVSVRLDMHRKPVGTASYTCEDNDVYMVRLDISDKGLPLWRVCITNTSTQELGFVWTTGQLPEDVVQPRMSITHELRTSVKAGEQAMNMVADVANIGPGPLLITDAAGTDLGGGFTLEKVPARLEPNEHSAIEISAEGAVAELGSGGNRTVTYVIGCNDRDKPNATIVLGCDVQAAPPTKATESGGSVAAARKYIADHPFYRKRRFTLGEAVSAHEAAALGDSASRSAHFIAPELRPEADGGAPAPEEPDEDKGA</sequence>
<protein>
    <submittedName>
        <fullName evidence="2">Uncharacterized protein</fullName>
    </submittedName>
</protein>
<evidence type="ECO:0000313" key="2">
    <source>
        <dbReference type="EMBL" id="MDC2959276.1"/>
    </source>
</evidence>
<feature type="region of interest" description="Disordered" evidence="1">
    <location>
        <begin position="268"/>
        <end position="302"/>
    </location>
</feature>
<name>A0ABT5G3S4_9ACTN</name>
<evidence type="ECO:0000313" key="3">
    <source>
        <dbReference type="Proteomes" id="UP001221328"/>
    </source>
</evidence>
<dbReference type="Proteomes" id="UP001221328">
    <property type="component" value="Unassembled WGS sequence"/>
</dbReference>
<gene>
    <name evidence="2" type="ORF">PO587_33070</name>
</gene>